<evidence type="ECO:0000313" key="1">
    <source>
        <dbReference type="EMBL" id="EAU91934.1"/>
    </source>
</evidence>
<reference evidence="1 2" key="1">
    <citation type="journal article" date="2010" name="Proc. Natl. Acad. Sci. U.S.A.">
        <title>Insights into evolution of multicellular fungi from the assembled chromosomes of the mushroom Coprinopsis cinerea (Coprinus cinereus).</title>
        <authorList>
            <person name="Stajich J.E."/>
            <person name="Wilke S.K."/>
            <person name="Ahren D."/>
            <person name="Au C.H."/>
            <person name="Birren B.W."/>
            <person name="Borodovsky M."/>
            <person name="Burns C."/>
            <person name="Canback B."/>
            <person name="Casselton L.A."/>
            <person name="Cheng C.K."/>
            <person name="Deng J."/>
            <person name="Dietrich F.S."/>
            <person name="Fargo D.C."/>
            <person name="Farman M.L."/>
            <person name="Gathman A.C."/>
            <person name="Goldberg J."/>
            <person name="Guigo R."/>
            <person name="Hoegger P.J."/>
            <person name="Hooker J.B."/>
            <person name="Huggins A."/>
            <person name="James T.Y."/>
            <person name="Kamada T."/>
            <person name="Kilaru S."/>
            <person name="Kodira C."/>
            <person name="Kues U."/>
            <person name="Kupfer D."/>
            <person name="Kwan H.S."/>
            <person name="Lomsadze A."/>
            <person name="Li W."/>
            <person name="Lilly W.W."/>
            <person name="Ma L.J."/>
            <person name="Mackey A.J."/>
            <person name="Manning G."/>
            <person name="Martin F."/>
            <person name="Muraguchi H."/>
            <person name="Natvig D.O."/>
            <person name="Palmerini H."/>
            <person name="Ramesh M.A."/>
            <person name="Rehmeyer C.J."/>
            <person name="Roe B.A."/>
            <person name="Shenoy N."/>
            <person name="Stanke M."/>
            <person name="Ter-Hovhannisyan V."/>
            <person name="Tunlid A."/>
            <person name="Velagapudi R."/>
            <person name="Vision T.J."/>
            <person name="Zeng Q."/>
            <person name="Zolan M.E."/>
            <person name="Pukkila P.J."/>
        </authorList>
    </citation>
    <scope>NUCLEOTIDE SEQUENCE [LARGE SCALE GENOMIC DNA]</scope>
    <source>
        <strain evidence="2">Okayama-7 / 130 / ATCC MYA-4618 / FGSC 9003</strain>
    </source>
</reference>
<sequence>MSQEEIFAAFANPDTSRLLALICANPSFSTLESIIKSFLPYLRLRNPTHALQIAEHLSSIGNADKLWAIWNLSSDDFLRSVYEMLKRQADEKMDVNVHPQNDYLLRAMMYGACASSGLCKSVAYMACGITRGLQLPAGENFRDFFPESEDEVRALHAIIQVLAWGLECGLPPGTPFEIEEILPGLLEIEKKGVIKHPGGRALLQLAIREAKGGFDNETSYEDIWTTLFPPPPLGGDHLRDDVGV</sequence>
<comment type="caution">
    <text evidence="1">The sequence shown here is derived from an EMBL/GenBank/DDBJ whole genome shotgun (WGS) entry which is preliminary data.</text>
</comment>
<proteinExistence type="predicted"/>
<protein>
    <submittedName>
        <fullName evidence="1">Uncharacterized protein</fullName>
    </submittedName>
</protein>
<accession>A8N4Q5</accession>
<dbReference type="AlphaFoldDB" id="A8N4Q5"/>
<dbReference type="Proteomes" id="UP000001861">
    <property type="component" value="Unassembled WGS sequence"/>
</dbReference>
<evidence type="ECO:0000313" key="2">
    <source>
        <dbReference type="Proteomes" id="UP000001861"/>
    </source>
</evidence>
<dbReference type="OrthoDB" id="2965384at2759"/>
<gene>
    <name evidence="1" type="ORF">CC1G_11120</name>
</gene>
<name>A8N4Q5_COPC7</name>
<dbReference type="VEuPathDB" id="FungiDB:CC1G_11120"/>
<dbReference type="RefSeq" id="XP_001829850.1">
    <property type="nucleotide sequence ID" value="XM_001829798.1"/>
</dbReference>
<dbReference type="KEGG" id="cci:CC1G_11120"/>
<dbReference type="EMBL" id="AACS02000003">
    <property type="protein sequence ID" value="EAU91934.1"/>
    <property type="molecule type" value="Genomic_DNA"/>
</dbReference>
<organism evidence="1 2">
    <name type="scientific">Coprinopsis cinerea (strain Okayama-7 / 130 / ATCC MYA-4618 / FGSC 9003)</name>
    <name type="common">Inky cap fungus</name>
    <name type="synonym">Hormographiella aspergillata</name>
    <dbReference type="NCBI Taxonomy" id="240176"/>
    <lineage>
        <taxon>Eukaryota</taxon>
        <taxon>Fungi</taxon>
        <taxon>Dikarya</taxon>
        <taxon>Basidiomycota</taxon>
        <taxon>Agaricomycotina</taxon>
        <taxon>Agaricomycetes</taxon>
        <taxon>Agaricomycetidae</taxon>
        <taxon>Agaricales</taxon>
        <taxon>Agaricineae</taxon>
        <taxon>Psathyrellaceae</taxon>
        <taxon>Coprinopsis</taxon>
    </lineage>
</organism>
<dbReference type="GeneID" id="6006292"/>
<keyword evidence="2" id="KW-1185">Reference proteome</keyword>
<dbReference type="InParanoid" id="A8N4Q5"/>